<evidence type="ECO:0000313" key="5">
    <source>
        <dbReference type="EMBL" id="MDE1464416.1"/>
    </source>
</evidence>
<protein>
    <recommendedName>
        <fullName evidence="1">diguanylate cyclase</fullName>
        <ecNumber evidence="1">2.7.7.65</ecNumber>
    </recommendedName>
</protein>
<reference evidence="5 6" key="1">
    <citation type="submission" date="2022-11" db="EMBL/GenBank/DDBJ databases">
        <title>Spartinivicinus poritis sp. nov., isolated from scleractinian coral Porites lutea.</title>
        <authorList>
            <person name="Zhang G."/>
            <person name="Cai L."/>
            <person name="Wei Q."/>
        </authorList>
    </citation>
    <scope>NUCLEOTIDE SEQUENCE [LARGE SCALE GENOMIC DNA]</scope>
    <source>
        <strain evidence="5 6">A2-2</strain>
    </source>
</reference>
<dbReference type="NCBIfam" id="TIGR00254">
    <property type="entry name" value="GGDEF"/>
    <property type="match status" value="1"/>
</dbReference>
<evidence type="ECO:0000259" key="4">
    <source>
        <dbReference type="PROSITE" id="PS50887"/>
    </source>
</evidence>
<dbReference type="InterPro" id="IPR050469">
    <property type="entry name" value="Diguanylate_Cyclase"/>
</dbReference>
<dbReference type="EMBL" id="JAPMOU010000034">
    <property type="protein sequence ID" value="MDE1464416.1"/>
    <property type="molecule type" value="Genomic_DNA"/>
</dbReference>
<dbReference type="SMART" id="SM00267">
    <property type="entry name" value="GGDEF"/>
    <property type="match status" value="1"/>
</dbReference>
<accession>A0ABT5UEI8</accession>
<dbReference type="CDD" id="cd01949">
    <property type="entry name" value="GGDEF"/>
    <property type="match status" value="1"/>
</dbReference>
<dbReference type="InterPro" id="IPR029787">
    <property type="entry name" value="Nucleotide_cyclase"/>
</dbReference>
<comment type="caution">
    <text evidence="5">The sequence shown here is derived from an EMBL/GenBank/DDBJ whole genome shotgun (WGS) entry which is preliminary data.</text>
</comment>
<dbReference type="Proteomes" id="UP001528823">
    <property type="component" value="Unassembled WGS sequence"/>
</dbReference>
<dbReference type="PANTHER" id="PTHR45138:SF9">
    <property type="entry name" value="DIGUANYLATE CYCLASE DGCM-RELATED"/>
    <property type="match status" value="1"/>
</dbReference>
<gene>
    <name evidence="5" type="ORF">ORQ98_20865</name>
</gene>
<evidence type="ECO:0000256" key="3">
    <source>
        <dbReference type="SAM" id="Phobius"/>
    </source>
</evidence>
<proteinExistence type="predicted"/>
<dbReference type="Pfam" id="PF00990">
    <property type="entry name" value="GGDEF"/>
    <property type="match status" value="1"/>
</dbReference>
<evidence type="ECO:0000313" key="6">
    <source>
        <dbReference type="Proteomes" id="UP001528823"/>
    </source>
</evidence>
<sequence>MFNQLSKPFIRAFQGAVLATGAPLGWLLIRYLQDIEIWTELVEYTGVYLYMLVGTTVAFACFGWYVGHNESLSDELAIRDHLTGLYNVRYFQNRLVEEVNSSKRHQIPLSLIIYDIDHFKQINDHYGHPAGDKVLIAISEIAQKNLRSSEVIARVGGEEFAVLLPFCTEEHAIQTAERIREAVSKVIVTTDNQTQISRTISLGVASLQQGENCDSLYRRADTALYEAKNSGRDKVAVSSDSKISN</sequence>
<dbReference type="InterPro" id="IPR043128">
    <property type="entry name" value="Rev_trsase/Diguanyl_cyclase"/>
</dbReference>
<evidence type="ECO:0000256" key="2">
    <source>
        <dbReference type="ARBA" id="ARBA00034247"/>
    </source>
</evidence>
<dbReference type="PANTHER" id="PTHR45138">
    <property type="entry name" value="REGULATORY COMPONENTS OF SENSORY TRANSDUCTION SYSTEM"/>
    <property type="match status" value="1"/>
</dbReference>
<keyword evidence="3" id="KW-1133">Transmembrane helix</keyword>
<evidence type="ECO:0000256" key="1">
    <source>
        <dbReference type="ARBA" id="ARBA00012528"/>
    </source>
</evidence>
<feature type="transmembrane region" description="Helical" evidence="3">
    <location>
        <begin position="12"/>
        <end position="32"/>
    </location>
</feature>
<dbReference type="PROSITE" id="PS50887">
    <property type="entry name" value="GGDEF"/>
    <property type="match status" value="1"/>
</dbReference>
<organism evidence="5 6">
    <name type="scientific">Spartinivicinus poritis</name>
    <dbReference type="NCBI Taxonomy" id="2994640"/>
    <lineage>
        <taxon>Bacteria</taxon>
        <taxon>Pseudomonadati</taxon>
        <taxon>Pseudomonadota</taxon>
        <taxon>Gammaproteobacteria</taxon>
        <taxon>Oceanospirillales</taxon>
        <taxon>Zooshikellaceae</taxon>
        <taxon>Spartinivicinus</taxon>
    </lineage>
</organism>
<dbReference type="EC" id="2.7.7.65" evidence="1"/>
<dbReference type="Gene3D" id="3.30.70.270">
    <property type="match status" value="1"/>
</dbReference>
<keyword evidence="3" id="KW-0812">Transmembrane</keyword>
<keyword evidence="3" id="KW-0472">Membrane</keyword>
<name>A0ABT5UEI8_9GAMM</name>
<comment type="catalytic activity">
    <reaction evidence="2">
        <text>2 GTP = 3',3'-c-di-GMP + 2 diphosphate</text>
        <dbReference type="Rhea" id="RHEA:24898"/>
        <dbReference type="ChEBI" id="CHEBI:33019"/>
        <dbReference type="ChEBI" id="CHEBI:37565"/>
        <dbReference type="ChEBI" id="CHEBI:58805"/>
        <dbReference type="EC" id="2.7.7.65"/>
    </reaction>
</comment>
<dbReference type="RefSeq" id="WP_274690742.1">
    <property type="nucleotide sequence ID" value="NZ_JAPMOU010000034.1"/>
</dbReference>
<keyword evidence="6" id="KW-1185">Reference proteome</keyword>
<dbReference type="SUPFAM" id="SSF55073">
    <property type="entry name" value="Nucleotide cyclase"/>
    <property type="match status" value="1"/>
</dbReference>
<feature type="domain" description="GGDEF" evidence="4">
    <location>
        <begin position="107"/>
        <end position="240"/>
    </location>
</feature>
<feature type="transmembrane region" description="Helical" evidence="3">
    <location>
        <begin position="47"/>
        <end position="66"/>
    </location>
</feature>
<dbReference type="InterPro" id="IPR000160">
    <property type="entry name" value="GGDEF_dom"/>
</dbReference>